<feature type="region of interest" description="Disordered" evidence="11">
    <location>
        <begin position="306"/>
        <end position="337"/>
    </location>
</feature>
<keyword evidence="14" id="KW-1185">Reference proteome</keyword>
<evidence type="ECO:0000256" key="9">
    <source>
        <dbReference type="ARBA" id="ARBA00046271"/>
    </source>
</evidence>
<evidence type="ECO:0000256" key="4">
    <source>
        <dbReference type="ARBA" id="ARBA00023010"/>
    </source>
</evidence>
<dbReference type="GO" id="GO:0016560">
    <property type="term" value="P:protein import into peroxisome matrix, docking"/>
    <property type="evidence" value="ECO:0007669"/>
    <property type="project" value="UniProtKB-UniRule"/>
</dbReference>
<keyword evidence="6 10" id="KW-0576">Peroxisome</keyword>
<feature type="region of interest" description="Disordered" evidence="11">
    <location>
        <begin position="214"/>
        <end position="271"/>
    </location>
</feature>
<dbReference type="Pfam" id="PF04695">
    <property type="entry name" value="Pex14_N"/>
    <property type="match status" value="1"/>
</dbReference>
<evidence type="ECO:0000256" key="5">
    <source>
        <dbReference type="ARBA" id="ARBA00023136"/>
    </source>
</evidence>
<reference evidence="13" key="2">
    <citation type="submission" date="2020-11" db="EMBL/GenBank/DDBJ databases">
        <authorList>
            <person name="McCartney M.A."/>
            <person name="Auch B."/>
            <person name="Kono T."/>
            <person name="Mallez S."/>
            <person name="Becker A."/>
            <person name="Gohl D.M."/>
            <person name="Silverstein K.A.T."/>
            <person name="Koren S."/>
            <person name="Bechman K.B."/>
            <person name="Herman A."/>
            <person name="Abrahante J.E."/>
            <person name="Garbe J."/>
        </authorList>
    </citation>
    <scope>NUCLEOTIDE SEQUENCE</scope>
    <source>
        <strain evidence="13">Duluth1</strain>
        <tissue evidence="13">Whole animal</tissue>
    </source>
</reference>
<dbReference type="GO" id="GO:0005778">
    <property type="term" value="C:peroxisomal membrane"/>
    <property type="evidence" value="ECO:0007669"/>
    <property type="project" value="UniProtKB-SubCell"/>
</dbReference>
<feature type="domain" description="Peroxisome membrane anchor protein Pex14p N-terminal" evidence="12">
    <location>
        <begin position="17"/>
        <end position="60"/>
    </location>
</feature>
<evidence type="ECO:0000313" key="13">
    <source>
        <dbReference type="EMBL" id="KAH3822245.1"/>
    </source>
</evidence>
<feature type="region of interest" description="Disordered" evidence="11">
    <location>
        <begin position="276"/>
        <end position="295"/>
    </location>
</feature>
<evidence type="ECO:0000256" key="11">
    <source>
        <dbReference type="SAM" id="MobiDB-lite"/>
    </source>
</evidence>
<protein>
    <recommendedName>
        <fullName evidence="7 10">Peroxisomal membrane protein PEX14</fullName>
    </recommendedName>
    <alternativeName>
        <fullName evidence="8 10">Peroxin-14</fullName>
    </alternativeName>
</protein>
<dbReference type="PANTHER" id="PTHR23058">
    <property type="entry name" value="PEROXISOMAL MEMBRANE PROTEIN PEX14"/>
    <property type="match status" value="1"/>
</dbReference>
<dbReference type="InterPro" id="IPR036388">
    <property type="entry name" value="WH-like_DNA-bd_sf"/>
</dbReference>
<dbReference type="EMBL" id="JAIWYP010000005">
    <property type="protein sequence ID" value="KAH3822245.1"/>
    <property type="molecule type" value="Genomic_DNA"/>
</dbReference>
<dbReference type="AlphaFoldDB" id="A0A9D4JRU2"/>
<feature type="compositionally biased region" description="Polar residues" evidence="11">
    <location>
        <begin position="250"/>
        <end position="269"/>
    </location>
</feature>
<keyword evidence="5 10" id="KW-0472">Membrane</keyword>
<dbReference type="GO" id="GO:1990429">
    <property type="term" value="C:peroxisomal importomer complex"/>
    <property type="evidence" value="ECO:0007669"/>
    <property type="project" value="TreeGrafter"/>
</dbReference>
<feature type="compositionally biased region" description="Basic and acidic residues" evidence="11">
    <location>
        <begin position="308"/>
        <end position="317"/>
    </location>
</feature>
<reference evidence="13" key="1">
    <citation type="journal article" date="2019" name="bioRxiv">
        <title>The Genome of the Zebra Mussel, Dreissena polymorpha: A Resource for Invasive Species Research.</title>
        <authorList>
            <person name="McCartney M.A."/>
            <person name="Auch B."/>
            <person name="Kono T."/>
            <person name="Mallez S."/>
            <person name="Zhang Y."/>
            <person name="Obille A."/>
            <person name="Becker A."/>
            <person name="Abrahante J.E."/>
            <person name="Garbe J."/>
            <person name="Badalamenti J.P."/>
            <person name="Herman A."/>
            <person name="Mangelson H."/>
            <person name="Liachko I."/>
            <person name="Sullivan S."/>
            <person name="Sone E.D."/>
            <person name="Koren S."/>
            <person name="Silverstein K.A.T."/>
            <person name="Beckman K.B."/>
            <person name="Gohl D.M."/>
        </authorList>
    </citation>
    <scope>NUCLEOTIDE SEQUENCE</scope>
    <source>
        <strain evidence="13">Duluth1</strain>
        <tissue evidence="13">Whole animal</tissue>
    </source>
</reference>
<dbReference type="PANTHER" id="PTHR23058:SF0">
    <property type="entry name" value="PEROXISOMAL MEMBRANE PROTEIN PEX14"/>
    <property type="match status" value="1"/>
</dbReference>
<dbReference type="InterPro" id="IPR025655">
    <property type="entry name" value="PEX14"/>
</dbReference>
<keyword evidence="4" id="KW-0811">Translocation</keyword>
<evidence type="ECO:0000256" key="1">
    <source>
        <dbReference type="ARBA" id="ARBA00005443"/>
    </source>
</evidence>
<gene>
    <name evidence="13" type="ORF">DPMN_124019</name>
</gene>
<keyword evidence="2 10" id="KW-0813">Transport</keyword>
<comment type="function">
    <text evidence="10">Component of the PEX13-PEX14 docking complex, a translocon channel that specifically mediates the import of peroxisomal cargo proteins bound to PEX5 receptor. The PEX13-PEX14 docking complex forms a large import pore which can be opened to a diameter of about 9 nm. Mechanistically, PEX5 receptor along with cargo proteins associates with the PEX14 subunit of the PEX13-PEX14 docking complex in the cytosol, leading to the insertion of the receptor into the organelle membrane with the concomitant translocation of the cargo into the peroxisome matrix.</text>
</comment>
<dbReference type="InterPro" id="IPR006785">
    <property type="entry name" value="Pex14_N"/>
</dbReference>
<accession>A0A9D4JRU2</accession>
<evidence type="ECO:0000313" key="14">
    <source>
        <dbReference type="Proteomes" id="UP000828390"/>
    </source>
</evidence>
<evidence type="ECO:0000256" key="6">
    <source>
        <dbReference type="ARBA" id="ARBA00023140"/>
    </source>
</evidence>
<dbReference type="GO" id="GO:0005102">
    <property type="term" value="F:signaling receptor binding"/>
    <property type="evidence" value="ECO:0007669"/>
    <property type="project" value="TreeGrafter"/>
</dbReference>
<dbReference type="OrthoDB" id="441517at2759"/>
<evidence type="ECO:0000259" key="12">
    <source>
        <dbReference type="Pfam" id="PF04695"/>
    </source>
</evidence>
<feature type="compositionally biased region" description="Polar residues" evidence="11">
    <location>
        <begin position="215"/>
        <end position="231"/>
    </location>
</feature>
<keyword evidence="3 10" id="KW-0653">Protein transport</keyword>
<name>A0A9D4JRU2_DREPO</name>
<evidence type="ECO:0000256" key="8">
    <source>
        <dbReference type="ARBA" id="ARBA00029691"/>
    </source>
</evidence>
<proteinExistence type="inferred from homology"/>
<comment type="similarity">
    <text evidence="1 10">Belongs to the peroxin-14 family.</text>
</comment>
<comment type="subcellular location">
    <subcellularLocation>
        <location evidence="9 10">Peroxisome membrane</location>
    </subcellularLocation>
</comment>
<evidence type="ECO:0000256" key="10">
    <source>
        <dbReference type="RuleBase" id="RU367032"/>
    </source>
</evidence>
<organism evidence="13 14">
    <name type="scientific">Dreissena polymorpha</name>
    <name type="common">Zebra mussel</name>
    <name type="synonym">Mytilus polymorpha</name>
    <dbReference type="NCBI Taxonomy" id="45954"/>
    <lineage>
        <taxon>Eukaryota</taxon>
        <taxon>Metazoa</taxon>
        <taxon>Spiralia</taxon>
        <taxon>Lophotrochozoa</taxon>
        <taxon>Mollusca</taxon>
        <taxon>Bivalvia</taxon>
        <taxon>Autobranchia</taxon>
        <taxon>Heteroconchia</taxon>
        <taxon>Euheterodonta</taxon>
        <taxon>Imparidentia</taxon>
        <taxon>Neoheterodontei</taxon>
        <taxon>Myida</taxon>
        <taxon>Dreissenoidea</taxon>
        <taxon>Dreissenidae</taxon>
        <taxon>Dreissena</taxon>
    </lineage>
</organism>
<comment type="caution">
    <text evidence="13">The sequence shown here is derived from an EMBL/GenBank/DDBJ whole genome shotgun (WGS) entry which is preliminary data.</text>
</comment>
<evidence type="ECO:0000256" key="7">
    <source>
        <dbReference type="ARBA" id="ARBA00029502"/>
    </source>
</evidence>
<dbReference type="Gene3D" id="1.10.10.10">
    <property type="entry name" value="Winged helix-like DNA-binding domain superfamily/Winged helix DNA-binding domain"/>
    <property type="match status" value="1"/>
</dbReference>
<sequence length="337" mass="36691">MEDHGRKVAPGEPVSFREDLVATAVKFLQNPKVQQSSLDQRKAFLQKKGLTNEEVEEAVQRAGCQNASLSIGAGNQSVSVQGPVVPSNAIEKSGWTRSRELLGMVAMVAGLSYAAHRLYKEFLRPWLFGGVTDASRLEILEKLVNQSNERLAKIEVSLDDQKGKLQGLSHDVNRKSMEGTGWTQAVPGLSELKTELSSIKGLLLNRRQFPPVPSTTPILPSWQLASNSGDADSNKKGSTDGVQEIPKITFSASSSGASPELHATQNSTDDVIDETVVTKNNSSDNEPEDFTARNATSNLVSKVSFHNGESEHLNESKEDLEESSSEKEFANQDLENE</sequence>
<dbReference type="Proteomes" id="UP000828390">
    <property type="component" value="Unassembled WGS sequence"/>
</dbReference>
<evidence type="ECO:0000256" key="3">
    <source>
        <dbReference type="ARBA" id="ARBA00022927"/>
    </source>
</evidence>
<evidence type="ECO:0000256" key="2">
    <source>
        <dbReference type="ARBA" id="ARBA00022448"/>
    </source>
</evidence>